<dbReference type="RefSeq" id="WP_091150925.1">
    <property type="nucleotide sequence ID" value="NZ_FNAI01000008.1"/>
</dbReference>
<evidence type="ECO:0000313" key="1">
    <source>
        <dbReference type="EMBL" id="SDE64883.1"/>
    </source>
</evidence>
<reference evidence="1 2" key="1">
    <citation type="submission" date="2016-10" db="EMBL/GenBank/DDBJ databases">
        <authorList>
            <person name="de Groot N.N."/>
        </authorList>
    </citation>
    <scope>NUCLEOTIDE SEQUENCE [LARGE SCALE GENOMIC DNA]</scope>
    <source>
        <strain evidence="1 2">47C3B</strain>
    </source>
</reference>
<gene>
    <name evidence="1" type="ORF">SAMN05216464_10890</name>
</gene>
<keyword evidence="2" id="KW-1185">Reference proteome</keyword>
<dbReference type="OrthoDB" id="9796786at2"/>
<organism evidence="1 2">
    <name type="scientific">Mucilaginibacter pineti</name>
    <dbReference type="NCBI Taxonomy" id="1391627"/>
    <lineage>
        <taxon>Bacteria</taxon>
        <taxon>Pseudomonadati</taxon>
        <taxon>Bacteroidota</taxon>
        <taxon>Sphingobacteriia</taxon>
        <taxon>Sphingobacteriales</taxon>
        <taxon>Sphingobacteriaceae</taxon>
        <taxon>Mucilaginibacter</taxon>
    </lineage>
</organism>
<accession>A0A1G7EME2</accession>
<proteinExistence type="predicted"/>
<dbReference type="EMBL" id="FNAI01000008">
    <property type="protein sequence ID" value="SDE64883.1"/>
    <property type="molecule type" value="Genomic_DNA"/>
</dbReference>
<evidence type="ECO:0000313" key="2">
    <source>
        <dbReference type="Proteomes" id="UP000199072"/>
    </source>
</evidence>
<dbReference type="STRING" id="1391627.SAMN05216464_10890"/>
<dbReference type="AlphaFoldDB" id="A0A1G7EME2"/>
<protein>
    <recommendedName>
        <fullName evidence="3">HTH cro/C1-type domain-containing protein</fullName>
    </recommendedName>
</protein>
<evidence type="ECO:0008006" key="3">
    <source>
        <dbReference type="Google" id="ProtNLM"/>
    </source>
</evidence>
<dbReference type="Proteomes" id="UP000199072">
    <property type="component" value="Unassembled WGS sequence"/>
</dbReference>
<sequence length="403" mass="46931">MDENQFLNEFYKMLSPVDLWEGETNSIKEIFDARLTRHGITINQAEKMLNMQKRTLEGILDGSAKRVDVINLLKLGQFLGLQMDALLKLFLNDMPQEMVGELEDAKKKSYILSTFDIKSLAKSGFLTTKTDFDQIEKRIVTYFGLKSIFQYSNKQIIPAFSKTKKSESSLMREFWVRSAYAHFDCLKNPNLYDKMKLVDLIAKIKPYSMNVTTGLRTVTQALYNIGVSVIYQPHLQTTQVRGATFIINGKPCIVLTDLNKRYATIWFALLHELHHVIFDFDEIERNVFHLTGEADLFLLQEDKADEFARDYFLPAERSRFIYKYIDSPLVVANFAREHQIHPSMIYNFYCWDMDATGKGSFWAKYKHTEADVKLALKDINIDPFDKERVEDTVNYLKENIFNI</sequence>
<name>A0A1G7EME2_9SPHI</name>